<sequence length="332" mass="36169">MIYITLESFRCHSETDEVGSDEPYMIVAAVDLRPPNSPVPRSRVYRYGPFGDVDGQETHQVPFQSFWGLAGEERALPNPDDAIFIVGIMENDNGDPENLRGIVAATVSGTIGATLGMPRPTIVGRLLEDINSALKTVTGAPNFDDQVGPPREVRFTSGDIALAETGNPARQSLRIQGDGGDYTVTFKAINRGQAAWRFCARCRGLFFDGYPTKGVCPAGGGHAAAGWIFFLPHDRPGPLGGQDQWRFCDRCFAMFWSGDPANQGRCPAGGAHNRQGYMFFLPHDHNGPGQTEWRFCDKCRVMFWNGEANKGACSAGGGHRAAGFVFKLDFTP</sequence>
<dbReference type="EMBL" id="JBHMCF010000008">
    <property type="protein sequence ID" value="MFB9469521.1"/>
    <property type="molecule type" value="Genomic_DNA"/>
</dbReference>
<comment type="caution">
    <text evidence="1">The sequence shown here is derived from an EMBL/GenBank/DDBJ whole genome shotgun (WGS) entry which is preliminary data.</text>
</comment>
<dbReference type="RefSeq" id="WP_379482877.1">
    <property type="nucleotide sequence ID" value="NZ_JBHMCF010000008.1"/>
</dbReference>
<name>A0ABV5NGY8_9ACTN</name>
<protein>
    <submittedName>
        <fullName evidence="1">Uncharacterized protein</fullName>
    </submittedName>
</protein>
<proteinExistence type="predicted"/>
<evidence type="ECO:0000313" key="2">
    <source>
        <dbReference type="Proteomes" id="UP001589568"/>
    </source>
</evidence>
<keyword evidence="2" id="KW-1185">Reference proteome</keyword>
<accession>A0ABV5NGY8</accession>
<gene>
    <name evidence="1" type="ORF">ACFFR3_08375</name>
</gene>
<evidence type="ECO:0000313" key="1">
    <source>
        <dbReference type="EMBL" id="MFB9469521.1"/>
    </source>
</evidence>
<organism evidence="1 2">
    <name type="scientific">Nonomuraea salmonea</name>
    <dbReference type="NCBI Taxonomy" id="46181"/>
    <lineage>
        <taxon>Bacteria</taxon>
        <taxon>Bacillati</taxon>
        <taxon>Actinomycetota</taxon>
        <taxon>Actinomycetes</taxon>
        <taxon>Streptosporangiales</taxon>
        <taxon>Streptosporangiaceae</taxon>
        <taxon>Nonomuraea</taxon>
    </lineage>
</organism>
<reference evidence="1 2" key="1">
    <citation type="submission" date="2024-09" db="EMBL/GenBank/DDBJ databases">
        <authorList>
            <person name="Sun Q."/>
            <person name="Mori K."/>
        </authorList>
    </citation>
    <scope>NUCLEOTIDE SEQUENCE [LARGE SCALE GENOMIC DNA]</scope>
    <source>
        <strain evidence="1 2">JCM 3324</strain>
    </source>
</reference>
<dbReference type="Proteomes" id="UP001589568">
    <property type="component" value="Unassembled WGS sequence"/>
</dbReference>